<name>A0A0C4YBV9_9BURK</name>
<proteinExistence type="predicted"/>
<evidence type="ECO:0000313" key="1">
    <source>
        <dbReference type="EMBL" id="AJG23072.1"/>
    </source>
</evidence>
<dbReference type="Proteomes" id="UP000031843">
    <property type="component" value="Chromosome secondary"/>
</dbReference>
<dbReference type="EMBL" id="CP010537">
    <property type="protein sequence ID" value="AJG23072.1"/>
    <property type="molecule type" value="Genomic_DNA"/>
</dbReference>
<dbReference type="KEGG" id="cbw:RR42_s1484"/>
<keyword evidence="2" id="KW-1185">Reference proteome</keyword>
<accession>A0A0C4YBV9</accession>
<organism evidence="1 2">
    <name type="scientific">Cupriavidus basilensis</name>
    <dbReference type="NCBI Taxonomy" id="68895"/>
    <lineage>
        <taxon>Bacteria</taxon>
        <taxon>Pseudomonadati</taxon>
        <taxon>Pseudomonadota</taxon>
        <taxon>Betaproteobacteria</taxon>
        <taxon>Burkholderiales</taxon>
        <taxon>Burkholderiaceae</taxon>
        <taxon>Cupriavidus</taxon>
    </lineage>
</organism>
<gene>
    <name evidence="1" type="ORF">RR42_s1484</name>
</gene>
<protein>
    <submittedName>
        <fullName evidence="1">Uncharacterized protein</fullName>
    </submittedName>
</protein>
<dbReference type="AlphaFoldDB" id="A0A0C4YBV9"/>
<sequence>MTCTCKSVAGHTLPDNRSLPKRSGPKLSWHMAGMTTCRSGAAG</sequence>
<reference evidence="1 2" key="1">
    <citation type="journal article" date="2015" name="Genome Announc.">
        <title>Complete Genome Sequence of Cupriavidus basilensis 4G11, Isolated from the Oak Ridge Field Research Center Site.</title>
        <authorList>
            <person name="Ray J."/>
            <person name="Waters R.J."/>
            <person name="Skerker J.M."/>
            <person name="Kuehl J.V."/>
            <person name="Price M.N."/>
            <person name="Huang J."/>
            <person name="Chakraborty R."/>
            <person name="Arkin A.P."/>
            <person name="Deutschbauer A."/>
        </authorList>
    </citation>
    <scope>NUCLEOTIDE SEQUENCE [LARGE SCALE GENOMIC DNA]</scope>
    <source>
        <strain evidence="1">4G11</strain>
    </source>
</reference>
<evidence type="ECO:0000313" key="2">
    <source>
        <dbReference type="Proteomes" id="UP000031843"/>
    </source>
</evidence>